<accession>A0A1Z5J761</accession>
<feature type="compositionally biased region" description="Low complexity" evidence="1">
    <location>
        <begin position="396"/>
        <end position="406"/>
    </location>
</feature>
<feature type="compositionally biased region" description="Polar residues" evidence="1">
    <location>
        <begin position="417"/>
        <end position="435"/>
    </location>
</feature>
<evidence type="ECO:0000313" key="4">
    <source>
        <dbReference type="Proteomes" id="UP000198406"/>
    </source>
</evidence>
<feature type="region of interest" description="Disordered" evidence="1">
    <location>
        <begin position="156"/>
        <end position="196"/>
    </location>
</feature>
<feature type="region of interest" description="Disordered" evidence="1">
    <location>
        <begin position="353"/>
        <end position="468"/>
    </location>
</feature>
<dbReference type="AlphaFoldDB" id="A0A1Z5J761"/>
<dbReference type="OrthoDB" id="6513042at2759"/>
<keyword evidence="4" id="KW-1185">Reference proteome</keyword>
<evidence type="ECO:0000256" key="1">
    <source>
        <dbReference type="SAM" id="MobiDB-lite"/>
    </source>
</evidence>
<dbReference type="InterPro" id="IPR018838">
    <property type="entry name" value="ZGRF1-like_N"/>
</dbReference>
<dbReference type="GO" id="GO:0006302">
    <property type="term" value="P:double-strand break repair"/>
    <property type="evidence" value="ECO:0007669"/>
    <property type="project" value="TreeGrafter"/>
</dbReference>
<sequence length="468" mass="50992">MYSLNPQVMNYETLTAATAESSTIEEDSTENAANKSLAYESSYLPCSQFACLYTHQKTQKRKVWQDGRLVLQGSRAALHAAHIVPGSADPLLDECDVSPSEATSIVAGHITDLEMDKFLVTVDGPWVPKNSSQESQRPTSAPASVSMQKLLTQKYRKPAPQIPPPRTGRVPNVNRKRPLQPGELHRKYYGDSNGIPRPISGSVEGEVNVGPSSQGIPPPAYPSPGNAHIAPAAPHRSSTYMSVSTETDPFVSPQLPQQQMTEQTNYTATLPTRQLNDIADNRGYNPNSFYGEEEEEEDAVADNNSGPDLFQIPAELEGCSDQFQVPHSLNETNQFQVPESSSELTFFRSPELNEEADFGNNRERDGSAQNHIPVPASKSSSNSRPPNSDTTDHRGSTLSTSQLLSLFGAGDPPATAENDTQSQQASSETDTNLSDKATPAFSRNKDELVHQDEFQLPSDDSSSDDEEV</sequence>
<reference evidence="3 4" key="1">
    <citation type="journal article" date="2015" name="Plant Cell">
        <title>Oil accumulation by the oleaginous diatom Fistulifera solaris as revealed by the genome and transcriptome.</title>
        <authorList>
            <person name="Tanaka T."/>
            <person name="Maeda Y."/>
            <person name="Veluchamy A."/>
            <person name="Tanaka M."/>
            <person name="Abida H."/>
            <person name="Marechal E."/>
            <person name="Bowler C."/>
            <person name="Muto M."/>
            <person name="Sunaga Y."/>
            <person name="Tanaka M."/>
            <person name="Yoshino T."/>
            <person name="Taniguchi T."/>
            <person name="Fukuda Y."/>
            <person name="Nemoto M."/>
            <person name="Matsumoto M."/>
            <person name="Wong P.S."/>
            <person name="Aburatani S."/>
            <person name="Fujibuchi W."/>
        </authorList>
    </citation>
    <scope>NUCLEOTIDE SEQUENCE [LARGE SCALE GENOMIC DNA]</scope>
    <source>
        <strain evidence="3 4">JPCC DA0580</strain>
    </source>
</reference>
<name>A0A1Z5J761_FISSO</name>
<dbReference type="Pfam" id="PF10382">
    <property type="entry name" value="ZGRF1-like_N"/>
    <property type="match status" value="1"/>
</dbReference>
<feature type="compositionally biased region" description="Acidic residues" evidence="1">
    <location>
        <begin position="291"/>
        <end position="300"/>
    </location>
</feature>
<dbReference type="InParanoid" id="A0A1Z5J761"/>
<evidence type="ECO:0000313" key="3">
    <source>
        <dbReference type="EMBL" id="GAX09835.1"/>
    </source>
</evidence>
<dbReference type="Proteomes" id="UP000198406">
    <property type="component" value="Unassembled WGS sequence"/>
</dbReference>
<feature type="compositionally biased region" description="Low complexity" evidence="1">
    <location>
        <begin position="373"/>
        <end position="388"/>
    </location>
</feature>
<feature type="domain" description="5'-3' DNA helicase ZGRF1-like N-terminal" evidence="2">
    <location>
        <begin position="47"/>
        <end position="70"/>
    </location>
</feature>
<dbReference type="PANTHER" id="PTHR28535">
    <property type="entry name" value="ZINC FINGER GRF-TYPE CONTAINING 1"/>
    <property type="match status" value="1"/>
</dbReference>
<dbReference type="GO" id="GO:0005634">
    <property type="term" value="C:nucleus"/>
    <property type="evidence" value="ECO:0007669"/>
    <property type="project" value="TreeGrafter"/>
</dbReference>
<feature type="region of interest" description="Disordered" evidence="1">
    <location>
        <begin position="269"/>
        <end position="311"/>
    </location>
</feature>
<proteinExistence type="predicted"/>
<dbReference type="InterPro" id="IPR052800">
    <property type="entry name" value="DNA_Repair_Helicase_ZGRF1"/>
</dbReference>
<feature type="compositionally biased region" description="Basic and acidic residues" evidence="1">
    <location>
        <begin position="443"/>
        <end position="453"/>
    </location>
</feature>
<gene>
    <name evidence="3" type="ORF">FisN_11Lh187</name>
</gene>
<dbReference type="PANTHER" id="PTHR28535:SF1">
    <property type="entry name" value="PROTEIN ZGRF1"/>
    <property type="match status" value="1"/>
</dbReference>
<dbReference type="GO" id="GO:0035861">
    <property type="term" value="C:site of double-strand break"/>
    <property type="evidence" value="ECO:0007669"/>
    <property type="project" value="TreeGrafter"/>
</dbReference>
<evidence type="ECO:0000259" key="2">
    <source>
        <dbReference type="Pfam" id="PF10382"/>
    </source>
</evidence>
<organism evidence="3 4">
    <name type="scientific">Fistulifera solaris</name>
    <name type="common">Oleaginous diatom</name>
    <dbReference type="NCBI Taxonomy" id="1519565"/>
    <lineage>
        <taxon>Eukaryota</taxon>
        <taxon>Sar</taxon>
        <taxon>Stramenopiles</taxon>
        <taxon>Ochrophyta</taxon>
        <taxon>Bacillariophyta</taxon>
        <taxon>Bacillariophyceae</taxon>
        <taxon>Bacillariophycidae</taxon>
        <taxon>Naviculales</taxon>
        <taxon>Naviculaceae</taxon>
        <taxon>Fistulifera</taxon>
    </lineage>
</organism>
<dbReference type="EMBL" id="BDSP01000013">
    <property type="protein sequence ID" value="GAX09835.1"/>
    <property type="molecule type" value="Genomic_DNA"/>
</dbReference>
<comment type="caution">
    <text evidence="3">The sequence shown here is derived from an EMBL/GenBank/DDBJ whole genome shotgun (WGS) entry which is preliminary data.</text>
</comment>
<protein>
    <recommendedName>
        <fullName evidence="2">5'-3' DNA helicase ZGRF1-like N-terminal domain-containing protein</fullName>
    </recommendedName>
</protein>